<dbReference type="AlphaFoldDB" id="A0A9N9CQM4"/>
<protein>
    <submittedName>
        <fullName evidence="2">948_t:CDS:1</fullName>
    </submittedName>
</protein>
<reference evidence="2" key="1">
    <citation type="submission" date="2021-06" db="EMBL/GenBank/DDBJ databases">
        <authorList>
            <person name="Kallberg Y."/>
            <person name="Tangrot J."/>
            <person name="Rosling A."/>
        </authorList>
    </citation>
    <scope>NUCLEOTIDE SEQUENCE</scope>
    <source>
        <strain evidence="2">IA702</strain>
    </source>
</reference>
<dbReference type="EMBL" id="CAJVPJ010002076">
    <property type="protein sequence ID" value="CAG8612421.1"/>
    <property type="molecule type" value="Genomic_DNA"/>
</dbReference>
<sequence>MADIMQTEEWLYEEAKSYIIKRFNVVESESQTNKTEGHEGTLTKDLSFKSSEKAETEEEDVDEEFEDEDEFDDIEYDDDCELDCDELYEDEYDEYDTTVVGILRVKIDQANDVVLSGGLFGMGVRVFEVNSQGAANKGTPAYKANNVCGVHCLPVHNAKGQLIFENFDKTLTDFDAEFFSLTLSDLIMRNADGLYNRRQALEKIEQINIPGGNKCKVRLNAQFYSTRFESERFHFSEDTVDIDDLYRLIGMAFNAIAFDVSNDLALCFNFGSASDLFHALSARVEQIVAPIAEDPLNKPESASTGNGVPPVYSLVRLPARAKRREQFEIEPWVATRVQTAVMLDDRNDRVLFIGKHTIQLWSEFAENKTLQIDETIRRRLYYCFRIQIERHTVRDASYALGILNSFERKSWASEGYRHYETLLDGCKSIIDRALLSYDGDVFDSIESTDESEHGEFRLIREPENEVFRLTIIDGTSNDDSKATWSKILQVLMQFDCERANILIEELLKKEKITLTFDDFEEEKRQSDLSHAISLSRTNIVRSLLLYYYKRATSMNEKSKTKPDFENNLRIVVPEFGQLCEKHPDIALELVKNISYFKSNGPV</sequence>
<gene>
    <name evidence="2" type="ORF">POCULU_LOCUS8012</name>
</gene>
<feature type="region of interest" description="Disordered" evidence="1">
    <location>
        <begin position="28"/>
        <end position="63"/>
    </location>
</feature>
<keyword evidence="3" id="KW-1185">Reference proteome</keyword>
<name>A0A9N9CQM4_9GLOM</name>
<feature type="compositionally biased region" description="Basic and acidic residues" evidence="1">
    <location>
        <begin position="35"/>
        <end position="54"/>
    </location>
</feature>
<accession>A0A9N9CQM4</accession>
<proteinExistence type="predicted"/>
<evidence type="ECO:0000313" key="2">
    <source>
        <dbReference type="EMBL" id="CAG8612421.1"/>
    </source>
</evidence>
<dbReference type="Proteomes" id="UP000789572">
    <property type="component" value="Unassembled WGS sequence"/>
</dbReference>
<evidence type="ECO:0000313" key="3">
    <source>
        <dbReference type="Proteomes" id="UP000789572"/>
    </source>
</evidence>
<organism evidence="2 3">
    <name type="scientific">Paraglomus occultum</name>
    <dbReference type="NCBI Taxonomy" id="144539"/>
    <lineage>
        <taxon>Eukaryota</taxon>
        <taxon>Fungi</taxon>
        <taxon>Fungi incertae sedis</taxon>
        <taxon>Mucoromycota</taxon>
        <taxon>Glomeromycotina</taxon>
        <taxon>Glomeromycetes</taxon>
        <taxon>Paraglomerales</taxon>
        <taxon>Paraglomeraceae</taxon>
        <taxon>Paraglomus</taxon>
    </lineage>
</organism>
<comment type="caution">
    <text evidence="2">The sequence shown here is derived from an EMBL/GenBank/DDBJ whole genome shotgun (WGS) entry which is preliminary data.</text>
</comment>
<evidence type="ECO:0000256" key="1">
    <source>
        <dbReference type="SAM" id="MobiDB-lite"/>
    </source>
</evidence>
<feature type="non-terminal residue" evidence="2">
    <location>
        <position position="1"/>
    </location>
</feature>